<proteinExistence type="predicted"/>
<dbReference type="Proteomes" id="UP001320706">
    <property type="component" value="Unassembled WGS sequence"/>
</dbReference>
<organism evidence="1 2">
    <name type="scientific">Zalaria obscura</name>
    <dbReference type="NCBI Taxonomy" id="2024903"/>
    <lineage>
        <taxon>Eukaryota</taxon>
        <taxon>Fungi</taxon>
        <taxon>Dikarya</taxon>
        <taxon>Ascomycota</taxon>
        <taxon>Pezizomycotina</taxon>
        <taxon>Dothideomycetes</taxon>
        <taxon>Dothideomycetidae</taxon>
        <taxon>Dothideales</taxon>
        <taxon>Zalariaceae</taxon>
        <taxon>Zalaria</taxon>
    </lineage>
</organism>
<keyword evidence="2" id="KW-1185">Reference proteome</keyword>
<evidence type="ECO:0000313" key="2">
    <source>
        <dbReference type="Proteomes" id="UP001320706"/>
    </source>
</evidence>
<dbReference type="EMBL" id="JAMKPW020000014">
    <property type="protein sequence ID" value="KAK8211409.1"/>
    <property type="molecule type" value="Genomic_DNA"/>
</dbReference>
<accession>A0ACC3SEY7</accession>
<comment type="caution">
    <text evidence="1">The sequence shown here is derived from an EMBL/GenBank/DDBJ whole genome shotgun (WGS) entry which is preliminary data.</text>
</comment>
<evidence type="ECO:0000313" key="1">
    <source>
        <dbReference type="EMBL" id="KAK8211409.1"/>
    </source>
</evidence>
<reference evidence="1" key="1">
    <citation type="submission" date="2024-02" db="EMBL/GenBank/DDBJ databases">
        <title>Metagenome Assembled Genome of Zalaria obscura JY119.</title>
        <authorList>
            <person name="Vighnesh L."/>
            <person name="Jagadeeshwari U."/>
            <person name="Venkata Ramana C."/>
            <person name="Sasikala C."/>
        </authorList>
    </citation>
    <scope>NUCLEOTIDE SEQUENCE</scope>
    <source>
        <strain evidence="1">JY119</strain>
    </source>
</reference>
<protein>
    <submittedName>
        <fullName evidence="1">Uncharacterized protein</fullName>
    </submittedName>
</protein>
<gene>
    <name evidence="1" type="ORF">M8818_003376</name>
</gene>
<name>A0ACC3SEY7_9PEZI</name>
<sequence>MSDFWLFVAMFLFLPLECFDTMSVILLQSTTFLLKVLRYIITMSVFLLQATTFLLEPRRGFRRNQQVTIIIFWLLDVFRRDRQVTMFLFWLLDFFRRDRQFTQVTQSPFRLLDLPPELRLCILEHSMEPKKDIVVLVGQMDTQPAITKVCRRLREEGLYIYYKTTTFVVKGHLEGSQARQSLYQWHQCLNRVDPRYLQDLRLEEEAKQAILAFADSKILEQHTGFGTKELEIIDHALSTLQQALAGEPLP</sequence>